<keyword evidence="6" id="KW-0449">Lipoprotein</keyword>
<dbReference type="RefSeq" id="WP_034770269.1">
    <property type="nucleotide sequence ID" value="NZ_CCRF01000052.1"/>
</dbReference>
<evidence type="ECO:0000256" key="4">
    <source>
        <dbReference type="ARBA" id="ARBA00022729"/>
    </source>
</evidence>
<protein>
    <recommendedName>
        <fullName evidence="8">Putative aliphatic sulfonates-binding protein</fullName>
    </recommendedName>
</protein>
<dbReference type="FunFam" id="3.40.190.10:FF:000050">
    <property type="entry name" value="Sulfonate ABC transporter substrate-binding protein"/>
    <property type="match status" value="1"/>
</dbReference>
<accession>A0A090IVC7</accession>
<evidence type="ECO:0000259" key="10">
    <source>
        <dbReference type="SMART" id="SM00062"/>
    </source>
</evidence>
<evidence type="ECO:0000313" key="11">
    <source>
        <dbReference type="EMBL" id="CEE01657.1"/>
    </source>
</evidence>
<organism evidence="11 12">
    <name type="scientific">Caldibacillus thermoamylovorans</name>
    <dbReference type="NCBI Taxonomy" id="35841"/>
    <lineage>
        <taxon>Bacteria</taxon>
        <taxon>Bacillati</taxon>
        <taxon>Bacillota</taxon>
        <taxon>Bacilli</taxon>
        <taxon>Bacillales</taxon>
        <taxon>Bacillaceae</taxon>
        <taxon>Caldibacillus</taxon>
    </lineage>
</organism>
<dbReference type="PANTHER" id="PTHR30024">
    <property type="entry name" value="ALIPHATIC SULFONATES-BINDING PROTEIN-RELATED"/>
    <property type="match status" value="1"/>
</dbReference>
<dbReference type="AlphaFoldDB" id="A0A090IVC7"/>
<dbReference type="CDD" id="cd13557">
    <property type="entry name" value="PBP2_SsuA"/>
    <property type="match status" value="1"/>
</dbReference>
<keyword evidence="5" id="KW-0564">Palmitate</keyword>
<dbReference type="PANTHER" id="PTHR30024:SF42">
    <property type="entry name" value="ALIPHATIC SULFONATES-BINDING PROTEIN-RELATED"/>
    <property type="match status" value="1"/>
</dbReference>
<feature type="chain" id="PRO_5038573303" description="Putative aliphatic sulfonates-binding protein" evidence="9">
    <location>
        <begin position="24"/>
        <end position="325"/>
    </location>
</feature>
<dbReference type="InterPro" id="IPR001638">
    <property type="entry name" value="Solute-binding_3/MltF_N"/>
</dbReference>
<dbReference type="Pfam" id="PF09084">
    <property type="entry name" value="NMT1"/>
    <property type="match status" value="1"/>
</dbReference>
<comment type="subcellular location">
    <subcellularLocation>
        <location evidence="1">Periplasm</location>
    </subcellularLocation>
</comment>
<keyword evidence="3" id="KW-0813">Transport</keyword>
<keyword evidence="4 9" id="KW-0732">Signal</keyword>
<evidence type="ECO:0000256" key="3">
    <source>
        <dbReference type="ARBA" id="ARBA00022448"/>
    </source>
</evidence>
<dbReference type="NCBIfam" id="TIGR01728">
    <property type="entry name" value="SsuA_fam"/>
    <property type="match status" value="1"/>
</dbReference>
<dbReference type="Gene3D" id="3.40.190.10">
    <property type="entry name" value="Periplasmic binding protein-like II"/>
    <property type="match status" value="2"/>
</dbReference>
<evidence type="ECO:0000256" key="1">
    <source>
        <dbReference type="ARBA" id="ARBA00004418"/>
    </source>
</evidence>
<evidence type="ECO:0000313" key="12">
    <source>
        <dbReference type="Proteomes" id="UP000040576"/>
    </source>
</evidence>
<dbReference type="GO" id="GO:0042597">
    <property type="term" value="C:periplasmic space"/>
    <property type="evidence" value="ECO:0007669"/>
    <property type="project" value="UniProtKB-SubCell"/>
</dbReference>
<reference evidence="11 12" key="1">
    <citation type="submission" date="2014-07" db="EMBL/GenBank/DDBJ databases">
        <authorList>
            <person name="Wibberg Daniel"/>
        </authorList>
    </citation>
    <scope>NUCLEOTIDE SEQUENCE [LARGE SCALE GENOMIC DNA]</scope>
</reference>
<evidence type="ECO:0000256" key="2">
    <source>
        <dbReference type="ARBA" id="ARBA00010742"/>
    </source>
</evidence>
<evidence type="ECO:0000256" key="9">
    <source>
        <dbReference type="SAM" id="SignalP"/>
    </source>
</evidence>
<dbReference type="NCBIfam" id="NF008588">
    <property type="entry name" value="PRK11553.1"/>
    <property type="match status" value="1"/>
</dbReference>
<name>A0A090IVC7_9BACI</name>
<comment type="function">
    <text evidence="7">Part of a binding-protein-dependent transport system for aliphatic sulfonates. Putative binding protein.</text>
</comment>
<dbReference type="SMART" id="SM00062">
    <property type="entry name" value="PBPb"/>
    <property type="match status" value="1"/>
</dbReference>
<dbReference type="GO" id="GO:0016020">
    <property type="term" value="C:membrane"/>
    <property type="evidence" value="ECO:0007669"/>
    <property type="project" value="InterPro"/>
</dbReference>
<feature type="domain" description="Solute-binding protein family 3/N-terminal" evidence="10">
    <location>
        <begin position="40"/>
        <end position="257"/>
    </location>
</feature>
<dbReference type="GO" id="GO:0042626">
    <property type="term" value="F:ATPase-coupled transmembrane transporter activity"/>
    <property type="evidence" value="ECO:0007669"/>
    <property type="project" value="InterPro"/>
</dbReference>
<dbReference type="EMBL" id="CCRF01000052">
    <property type="protein sequence ID" value="CEE01657.1"/>
    <property type="molecule type" value="Genomic_DNA"/>
</dbReference>
<evidence type="ECO:0000256" key="6">
    <source>
        <dbReference type="ARBA" id="ARBA00023288"/>
    </source>
</evidence>
<evidence type="ECO:0000256" key="5">
    <source>
        <dbReference type="ARBA" id="ARBA00023139"/>
    </source>
</evidence>
<gene>
    <name evidence="11" type="ORF">BT1A1_1831</name>
</gene>
<keyword evidence="12" id="KW-1185">Reference proteome</keyword>
<proteinExistence type="inferred from homology"/>
<evidence type="ECO:0000256" key="8">
    <source>
        <dbReference type="ARBA" id="ARBA00070228"/>
    </source>
</evidence>
<dbReference type="InterPro" id="IPR015168">
    <property type="entry name" value="SsuA/THI5"/>
</dbReference>
<dbReference type="Proteomes" id="UP000040576">
    <property type="component" value="Unassembled WGS sequence"/>
</dbReference>
<comment type="similarity">
    <text evidence="2">Belongs to the bacterial solute-binding protein SsuA/TauA family.</text>
</comment>
<sequence>MIKKTRTLLLSFLLITISFITLTGCDQTASSKEKDATDKIIRIGFQKFGTLNILKAEGTLEKVLEPKGYKVKWTEFPGGPQLLEALNVGSLDLGHTGEAPPIFAQAAGAPIVYFANEPTNPKGEAILVPKDSPIQSVKDLKGKKIALNKGSNVHYLLVQALEEYGIQYEEIEPVFLAPADARAAFEQGSVDAWVIWDPFFAEAEAKTGARILVDGTGLVQNREFFLASKSFAEKHSELLDIVYKEIEKAERKTIENKAEVAAFLSPQLGIEAETLEKVLERRTFGIEKITKKTIEEQQKIADKFYELQLIPKKIDTSEALLKVDS</sequence>
<dbReference type="SUPFAM" id="SSF53850">
    <property type="entry name" value="Periplasmic binding protein-like II"/>
    <property type="match status" value="1"/>
</dbReference>
<evidence type="ECO:0000256" key="7">
    <source>
        <dbReference type="ARBA" id="ARBA00055538"/>
    </source>
</evidence>
<dbReference type="PROSITE" id="PS51257">
    <property type="entry name" value="PROKAR_LIPOPROTEIN"/>
    <property type="match status" value="1"/>
</dbReference>
<feature type="signal peptide" evidence="9">
    <location>
        <begin position="1"/>
        <end position="23"/>
    </location>
</feature>
<dbReference type="InterPro" id="IPR010067">
    <property type="entry name" value="ABC_SsuA_sub-bd"/>
</dbReference>